<evidence type="ECO:0000256" key="3">
    <source>
        <dbReference type="ARBA" id="ARBA00022989"/>
    </source>
</evidence>
<dbReference type="GO" id="GO:0016020">
    <property type="term" value="C:membrane"/>
    <property type="evidence" value="ECO:0007669"/>
    <property type="project" value="UniProtKB-SubCell"/>
</dbReference>
<proteinExistence type="predicted"/>
<evidence type="ECO:0000313" key="6">
    <source>
        <dbReference type="EMBL" id="PBK77973.1"/>
    </source>
</evidence>
<feature type="transmembrane region" description="Helical" evidence="5">
    <location>
        <begin position="163"/>
        <end position="182"/>
    </location>
</feature>
<feature type="transmembrane region" description="Helical" evidence="5">
    <location>
        <begin position="188"/>
        <end position="209"/>
    </location>
</feature>
<dbReference type="GO" id="GO:0016236">
    <property type="term" value="P:macroautophagy"/>
    <property type="evidence" value="ECO:0007669"/>
    <property type="project" value="TreeGrafter"/>
</dbReference>
<dbReference type="GO" id="GO:0005783">
    <property type="term" value="C:endoplasmic reticulum"/>
    <property type="evidence" value="ECO:0007669"/>
    <property type="project" value="TreeGrafter"/>
</dbReference>
<gene>
    <name evidence="6" type="ORF">ARMSODRAFT_946820</name>
</gene>
<sequence length="368" mass="41461">MQSSQYSLGSIPAHSRHSSRSTYPSFLSVHDTLLLQLNCAWRGLADGFRWDRAVSAVACDAELRANVFKSMMLNSLSLTSIYTFDFLLQPLVRDQQKWLHRNVGWFYQLLWLFPVVSVSLYLNSSWCTTIARRTYTIQHGNRALAQQTGSTYTGMLTAIATSAYRAVMVFTSVVVSFALGYIPYVGPVIGFLFLCWVDSYYCFEFLWIARGMSLSRRIRYLEERWAYYLAFGLPSAGLCTFGSGLANAALFALIFPAFIIMAMYASPVPVDPYNPVCNTTKSRSTSDHTDTIKHPSPFVPIRIPVFAVVLFINDAIVKVLSVRGHSTGRNRAFSDATENAEEGTMEMNTFSSLSQPKRRFKISSRKQD</sequence>
<dbReference type="EMBL" id="KZ293415">
    <property type="protein sequence ID" value="PBK77973.1"/>
    <property type="molecule type" value="Genomic_DNA"/>
</dbReference>
<keyword evidence="3 5" id="KW-1133">Transmembrane helix</keyword>
<evidence type="ECO:0000256" key="1">
    <source>
        <dbReference type="ARBA" id="ARBA00004141"/>
    </source>
</evidence>
<name>A0A2H3CPD3_9AGAR</name>
<protein>
    <submittedName>
        <fullName evidence="6">EI24-domain-containing protein</fullName>
    </submittedName>
</protein>
<keyword evidence="4 5" id="KW-0472">Membrane</keyword>
<dbReference type="InterPro" id="IPR002475">
    <property type="entry name" value="Bcl2-like"/>
</dbReference>
<organism evidence="6 7">
    <name type="scientific">Armillaria solidipes</name>
    <dbReference type="NCBI Taxonomy" id="1076256"/>
    <lineage>
        <taxon>Eukaryota</taxon>
        <taxon>Fungi</taxon>
        <taxon>Dikarya</taxon>
        <taxon>Basidiomycota</taxon>
        <taxon>Agaricomycotina</taxon>
        <taxon>Agaricomycetes</taxon>
        <taxon>Agaricomycetidae</taxon>
        <taxon>Agaricales</taxon>
        <taxon>Marasmiineae</taxon>
        <taxon>Physalacriaceae</taxon>
        <taxon>Armillaria</taxon>
    </lineage>
</organism>
<dbReference type="Pfam" id="PF07264">
    <property type="entry name" value="EI24"/>
    <property type="match status" value="1"/>
</dbReference>
<evidence type="ECO:0000313" key="7">
    <source>
        <dbReference type="Proteomes" id="UP000218334"/>
    </source>
</evidence>
<dbReference type="PROSITE" id="PS50062">
    <property type="entry name" value="BCL2_FAMILY"/>
    <property type="match status" value="1"/>
</dbReference>
<dbReference type="AlphaFoldDB" id="A0A2H3CPD3"/>
<feature type="transmembrane region" description="Helical" evidence="5">
    <location>
        <begin position="104"/>
        <end position="123"/>
    </location>
</feature>
<dbReference type="Proteomes" id="UP000218334">
    <property type="component" value="Unassembled WGS sequence"/>
</dbReference>
<evidence type="ECO:0000256" key="5">
    <source>
        <dbReference type="SAM" id="Phobius"/>
    </source>
</evidence>
<evidence type="ECO:0000256" key="2">
    <source>
        <dbReference type="ARBA" id="ARBA00022692"/>
    </source>
</evidence>
<reference evidence="7" key="1">
    <citation type="journal article" date="2017" name="Nat. Ecol. Evol.">
        <title>Genome expansion and lineage-specific genetic innovations in the forest pathogenic fungi Armillaria.</title>
        <authorList>
            <person name="Sipos G."/>
            <person name="Prasanna A.N."/>
            <person name="Walter M.C."/>
            <person name="O'Connor E."/>
            <person name="Balint B."/>
            <person name="Krizsan K."/>
            <person name="Kiss B."/>
            <person name="Hess J."/>
            <person name="Varga T."/>
            <person name="Slot J."/>
            <person name="Riley R."/>
            <person name="Boka B."/>
            <person name="Rigling D."/>
            <person name="Barry K."/>
            <person name="Lee J."/>
            <person name="Mihaltcheva S."/>
            <person name="LaButti K."/>
            <person name="Lipzen A."/>
            <person name="Waldron R."/>
            <person name="Moloney N.M."/>
            <person name="Sperisen C."/>
            <person name="Kredics L."/>
            <person name="Vagvoelgyi C."/>
            <person name="Patrignani A."/>
            <person name="Fitzpatrick D."/>
            <person name="Nagy I."/>
            <person name="Doyle S."/>
            <person name="Anderson J.B."/>
            <person name="Grigoriev I.V."/>
            <person name="Gueldener U."/>
            <person name="Muensterkoetter M."/>
            <person name="Nagy L.G."/>
        </authorList>
    </citation>
    <scope>NUCLEOTIDE SEQUENCE [LARGE SCALE GENOMIC DNA]</scope>
    <source>
        <strain evidence="7">28-4</strain>
    </source>
</reference>
<comment type="subcellular location">
    <subcellularLocation>
        <location evidence="1">Membrane</location>
        <topology evidence="1">Multi-pass membrane protein</topology>
    </subcellularLocation>
</comment>
<feature type="transmembrane region" description="Helical" evidence="5">
    <location>
        <begin position="245"/>
        <end position="265"/>
    </location>
</feature>
<evidence type="ECO:0000256" key="4">
    <source>
        <dbReference type="ARBA" id="ARBA00023136"/>
    </source>
</evidence>
<feature type="transmembrane region" description="Helical" evidence="5">
    <location>
        <begin position="301"/>
        <end position="321"/>
    </location>
</feature>
<keyword evidence="7" id="KW-1185">Reference proteome</keyword>
<accession>A0A2H3CPD3</accession>
<dbReference type="PANTHER" id="PTHR21389">
    <property type="entry name" value="P53 INDUCED PROTEIN"/>
    <property type="match status" value="1"/>
</dbReference>
<dbReference type="PANTHER" id="PTHR21389:SF0">
    <property type="entry name" value="ETOPOSIDE-INDUCED PROTEIN 2.4 HOMOLOG"/>
    <property type="match status" value="1"/>
</dbReference>
<dbReference type="InterPro" id="IPR059112">
    <property type="entry name" value="CysZ/EI24"/>
</dbReference>
<keyword evidence="2 5" id="KW-0812">Transmembrane</keyword>